<reference evidence="1" key="1">
    <citation type="journal article" date="2023" name="IScience">
        <title>Live-bearing cockroach genome reveals convergent evolutionary mechanisms linked to viviparity in insects and beyond.</title>
        <authorList>
            <person name="Fouks B."/>
            <person name="Harrison M.C."/>
            <person name="Mikhailova A.A."/>
            <person name="Marchal E."/>
            <person name="English S."/>
            <person name="Carruthers M."/>
            <person name="Jennings E.C."/>
            <person name="Chiamaka E.L."/>
            <person name="Frigard R.A."/>
            <person name="Pippel M."/>
            <person name="Attardo G.M."/>
            <person name="Benoit J.B."/>
            <person name="Bornberg-Bauer E."/>
            <person name="Tobe S.S."/>
        </authorList>
    </citation>
    <scope>NUCLEOTIDE SEQUENCE</scope>
    <source>
        <tissue evidence="1">Testes</tissue>
    </source>
</reference>
<gene>
    <name evidence="1" type="ORF">L9F63_024183</name>
</gene>
<accession>A0AAD7ZH64</accession>
<reference evidence="1" key="2">
    <citation type="submission" date="2023-05" db="EMBL/GenBank/DDBJ databases">
        <authorList>
            <person name="Fouks B."/>
        </authorList>
    </citation>
    <scope>NUCLEOTIDE SEQUENCE</scope>
    <source>
        <strain evidence="1">Stay&amp;Tobe</strain>
        <tissue evidence="1">Testes</tissue>
    </source>
</reference>
<feature type="non-terminal residue" evidence="1">
    <location>
        <position position="53"/>
    </location>
</feature>
<organism evidence="1 2">
    <name type="scientific">Diploptera punctata</name>
    <name type="common">Pacific beetle cockroach</name>
    <dbReference type="NCBI Taxonomy" id="6984"/>
    <lineage>
        <taxon>Eukaryota</taxon>
        <taxon>Metazoa</taxon>
        <taxon>Ecdysozoa</taxon>
        <taxon>Arthropoda</taxon>
        <taxon>Hexapoda</taxon>
        <taxon>Insecta</taxon>
        <taxon>Pterygota</taxon>
        <taxon>Neoptera</taxon>
        <taxon>Polyneoptera</taxon>
        <taxon>Dictyoptera</taxon>
        <taxon>Blattodea</taxon>
        <taxon>Blaberoidea</taxon>
        <taxon>Blaberidae</taxon>
        <taxon>Diplopterinae</taxon>
        <taxon>Diploptera</taxon>
    </lineage>
</organism>
<sequence length="53" mass="6077">IFFSDEATFHLSGKSEDECLQDGAPPHWSNESKTFVIFKLFIALISSHFYLQP</sequence>
<evidence type="ECO:0000313" key="2">
    <source>
        <dbReference type="Proteomes" id="UP001233999"/>
    </source>
</evidence>
<evidence type="ECO:0000313" key="1">
    <source>
        <dbReference type="EMBL" id="KAJ9580639.1"/>
    </source>
</evidence>
<dbReference type="AlphaFoldDB" id="A0AAD7ZH64"/>
<dbReference type="Proteomes" id="UP001233999">
    <property type="component" value="Unassembled WGS sequence"/>
</dbReference>
<comment type="caution">
    <text evidence="1">The sequence shown here is derived from an EMBL/GenBank/DDBJ whole genome shotgun (WGS) entry which is preliminary data.</text>
</comment>
<keyword evidence="2" id="KW-1185">Reference proteome</keyword>
<dbReference type="EMBL" id="JASPKZ010008226">
    <property type="protein sequence ID" value="KAJ9580639.1"/>
    <property type="molecule type" value="Genomic_DNA"/>
</dbReference>
<proteinExistence type="predicted"/>
<name>A0AAD7ZH64_DIPPU</name>
<feature type="non-terminal residue" evidence="1">
    <location>
        <position position="1"/>
    </location>
</feature>
<protein>
    <submittedName>
        <fullName evidence="1">Uncharacterized protein</fullName>
    </submittedName>
</protein>